<evidence type="ECO:0000259" key="8">
    <source>
        <dbReference type="PROSITE" id="PS50165"/>
    </source>
</evidence>
<dbReference type="InterPro" id="IPR000305">
    <property type="entry name" value="GIY-YIG_endonuc"/>
</dbReference>
<evidence type="ECO:0000256" key="4">
    <source>
        <dbReference type="ARBA" id="ARBA00022881"/>
    </source>
</evidence>
<feature type="domain" description="GIY-YIG" evidence="7">
    <location>
        <begin position="1"/>
        <end position="24"/>
    </location>
</feature>
<dbReference type="AlphaFoldDB" id="T1BSG0"/>
<dbReference type="GO" id="GO:0006289">
    <property type="term" value="P:nucleotide-excision repair"/>
    <property type="evidence" value="ECO:0007669"/>
    <property type="project" value="InterPro"/>
</dbReference>
<dbReference type="NCBIfam" id="TIGR00194">
    <property type="entry name" value="uvrC"/>
    <property type="match status" value="1"/>
</dbReference>
<dbReference type="PANTHER" id="PTHR30562:SF1">
    <property type="entry name" value="UVRABC SYSTEM PROTEIN C"/>
    <property type="match status" value="1"/>
</dbReference>
<dbReference type="Gene3D" id="3.30.420.340">
    <property type="entry name" value="UvrC, RNAse H endonuclease domain"/>
    <property type="match status" value="1"/>
</dbReference>
<dbReference type="PROSITE" id="PS50151">
    <property type="entry name" value="UVR"/>
    <property type="match status" value="1"/>
</dbReference>
<reference evidence="9" key="2">
    <citation type="journal article" date="2014" name="ISME J.">
        <title>Microbial stratification in low pH oxic and suboxic macroscopic growths along an acid mine drainage.</title>
        <authorList>
            <person name="Mendez-Garcia C."/>
            <person name="Mesa V."/>
            <person name="Sprenger R.R."/>
            <person name="Richter M."/>
            <person name="Diez M.S."/>
            <person name="Solano J."/>
            <person name="Bargiela R."/>
            <person name="Golyshina O.V."/>
            <person name="Manteca A."/>
            <person name="Ramos J.L."/>
            <person name="Gallego J.R."/>
            <person name="Llorente I."/>
            <person name="Martins Dos Santos V.A."/>
            <person name="Jensen O.N."/>
            <person name="Pelaez A.I."/>
            <person name="Sanchez J."/>
            <person name="Ferrer M."/>
        </authorList>
    </citation>
    <scope>NUCLEOTIDE SEQUENCE</scope>
</reference>
<organism evidence="9">
    <name type="scientific">mine drainage metagenome</name>
    <dbReference type="NCBI Taxonomy" id="410659"/>
    <lineage>
        <taxon>unclassified sequences</taxon>
        <taxon>metagenomes</taxon>
        <taxon>ecological metagenomes</taxon>
    </lineage>
</organism>
<keyword evidence="4" id="KW-0267">Excision nuclease</keyword>
<evidence type="ECO:0000259" key="6">
    <source>
        <dbReference type="PROSITE" id="PS50151"/>
    </source>
</evidence>
<dbReference type="PANTHER" id="PTHR30562">
    <property type="entry name" value="UVRC/OXIDOREDUCTASE"/>
    <property type="match status" value="1"/>
</dbReference>
<dbReference type="Pfam" id="PF02151">
    <property type="entry name" value="UVR"/>
    <property type="match status" value="1"/>
</dbReference>
<evidence type="ECO:0000259" key="7">
    <source>
        <dbReference type="PROSITE" id="PS50164"/>
    </source>
</evidence>
<dbReference type="InterPro" id="IPR038476">
    <property type="entry name" value="UvrC_RNase_H_dom_sf"/>
</dbReference>
<protein>
    <submittedName>
        <fullName evidence="9">Excinuclease ABC subunit C</fullName>
    </submittedName>
</protein>
<dbReference type="InterPro" id="IPR001943">
    <property type="entry name" value="UVR_dom"/>
</dbReference>
<gene>
    <name evidence="9" type="ORF">B1B_03549</name>
</gene>
<dbReference type="InterPro" id="IPR001162">
    <property type="entry name" value="UvrC_RNase_H_dom"/>
</dbReference>
<dbReference type="PROSITE" id="PS50165">
    <property type="entry name" value="UVRC"/>
    <property type="match status" value="1"/>
</dbReference>
<comment type="caution">
    <text evidence="9">The sequence shown here is derived from an EMBL/GenBank/DDBJ whole genome shotgun (WGS) entry which is preliminary data.</text>
</comment>
<evidence type="ECO:0000256" key="3">
    <source>
        <dbReference type="ARBA" id="ARBA00022769"/>
    </source>
</evidence>
<feature type="domain" description="UvrC family homology region profile" evidence="8">
    <location>
        <begin position="280"/>
        <end position="410"/>
    </location>
</feature>
<dbReference type="Pfam" id="PF08459">
    <property type="entry name" value="UvrC_RNaseH_dom"/>
    <property type="match status" value="1"/>
</dbReference>
<dbReference type="Pfam" id="PF22920">
    <property type="entry name" value="UvrC_RNaseH"/>
    <property type="match status" value="1"/>
</dbReference>
<name>T1BSG0_9ZZZZ</name>
<dbReference type="SUPFAM" id="SSF46600">
    <property type="entry name" value="C-terminal UvrC-binding domain of UvrB"/>
    <property type="match status" value="1"/>
</dbReference>
<keyword evidence="2" id="KW-0227">DNA damage</keyword>
<dbReference type="EMBL" id="AUZY01002187">
    <property type="protein sequence ID" value="EQD72812.1"/>
    <property type="molecule type" value="Genomic_DNA"/>
</dbReference>
<evidence type="ECO:0000256" key="1">
    <source>
        <dbReference type="ARBA" id="ARBA00022490"/>
    </source>
</evidence>
<keyword evidence="3" id="KW-0228">DNA excision</keyword>
<dbReference type="InterPro" id="IPR004791">
    <property type="entry name" value="UvrC"/>
</dbReference>
<accession>T1BSG0</accession>
<keyword evidence="1" id="KW-0963">Cytoplasm</keyword>
<evidence type="ECO:0000256" key="2">
    <source>
        <dbReference type="ARBA" id="ARBA00022763"/>
    </source>
</evidence>
<dbReference type="InterPro" id="IPR035901">
    <property type="entry name" value="GIY-YIG_endonuc_sf"/>
</dbReference>
<dbReference type="GO" id="GO:0009381">
    <property type="term" value="F:excinuclease ABC activity"/>
    <property type="evidence" value="ECO:0007669"/>
    <property type="project" value="InterPro"/>
</dbReference>
<dbReference type="GO" id="GO:0009380">
    <property type="term" value="C:excinuclease repair complex"/>
    <property type="evidence" value="ECO:0007669"/>
    <property type="project" value="InterPro"/>
</dbReference>
<dbReference type="InterPro" id="IPR036876">
    <property type="entry name" value="UVR_dom_sf"/>
</dbReference>
<proteinExistence type="predicted"/>
<evidence type="ECO:0000313" key="9">
    <source>
        <dbReference type="EMBL" id="EQD72812.1"/>
    </source>
</evidence>
<feature type="non-terminal residue" evidence="9">
    <location>
        <position position="1"/>
    </location>
</feature>
<sequence length="484" mass="54085">TSSEREALLLEANLVKQYQPPMNTLLKDDKSFPYLSISTREEFPRLLIVRRPRRDGRSILFGPYTSAREARSVQHLLADTFRLRRCARLPKEACLYYHLKVCSAPCIGAIGPAEYRATLDRVGEILRGRGEPVGPTIEAEMRAAADRQEFERAALLRDALAGLGALGERQSVIGPGTGRADVLALAFSQDPATLRVAVGLLHVVDGEVRGTEPHLLEIPADDLPDPGETLRQFLAQYYGGRLELPRRIYVHGPRPAGIDSTVDELFASRGIEVQFHPTGRYASLGRLAERLARASVDQVVARPAPREVLLALQSLLELPTIPNRIEGIDISIFQGSNAVGSLVVFERGAPKKSEYRRFRIRSVEGTNDFAMVAEVVRRRFLRRVAEQEILPDLLLIDGGRGQLGSALSSLAALGLAEQIPTIGLAKREEEIYEPDRAEPRRPNPNSPPMLLLRAVRDEAHRFAVTYHRTRRRIRMREEFERADR</sequence>
<keyword evidence="5" id="KW-0234">DNA repair</keyword>
<dbReference type="InterPro" id="IPR050066">
    <property type="entry name" value="UvrABC_protein_C"/>
</dbReference>
<dbReference type="Gene3D" id="4.10.860.10">
    <property type="entry name" value="UVR domain"/>
    <property type="match status" value="1"/>
</dbReference>
<reference evidence="9" key="1">
    <citation type="submission" date="2013-08" db="EMBL/GenBank/DDBJ databases">
        <authorList>
            <person name="Mendez C."/>
            <person name="Richter M."/>
            <person name="Ferrer M."/>
            <person name="Sanchez J."/>
        </authorList>
    </citation>
    <scope>NUCLEOTIDE SEQUENCE</scope>
</reference>
<evidence type="ECO:0000256" key="5">
    <source>
        <dbReference type="ARBA" id="ARBA00023204"/>
    </source>
</evidence>
<dbReference type="Gene3D" id="3.40.1440.10">
    <property type="entry name" value="GIY-YIG endonuclease"/>
    <property type="match status" value="1"/>
</dbReference>
<feature type="domain" description="UVR" evidence="6">
    <location>
        <begin position="131"/>
        <end position="166"/>
    </location>
</feature>
<dbReference type="PROSITE" id="PS50164">
    <property type="entry name" value="GIY_YIG"/>
    <property type="match status" value="1"/>
</dbReference>